<dbReference type="PROSITE" id="PS01069">
    <property type="entry name" value="DAGK_PROKAR"/>
    <property type="match status" value="1"/>
</dbReference>
<keyword evidence="7 24" id="KW-0997">Cell inner membrane</keyword>
<dbReference type="GO" id="GO:0004143">
    <property type="term" value="F:ATP-dependent diacylglycerol kinase activity"/>
    <property type="evidence" value="ECO:0007669"/>
    <property type="project" value="UniProtKB-EC"/>
</dbReference>
<keyword evidence="10 23" id="KW-0479">Metal-binding</keyword>
<reference evidence="25 26" key="1">
    <citation type="submission" date="2020-04" db="EMBL/GenBank/DDBJ databases">
        <title>Draft genome of Leeia sp. IMCC25680.</title>
        <authorList>
            <person name="Song J."/>
            <person name="Cho J.-C."/>
        </authorList>
    </citation>
    <scope>NUCLEOTIDE SEQUENCE [LARGE SCALE GENOMIC DNA]</scope>
    <source>
        <strain evidence="25 26">IMCC25680</strain>
    </source>
</reference>
<proteinExistence type="inferred from homology"/>
<evidence type="ECO:0000256" key="24">
    <source>
        <dbReference type="RuleBase" id="RU363065"/>
    </source>
</evidence>
<feature type="binding site" evidence="22">
    <location>
        <position position="77"/>
    </location>
    <ligand>
        <name>ATP</name>
        <dbReference type="ChEBI" id="CHEBI:30616"/>
    </ligand>
</feature>
<keyword evidence="11 22" id="KW-0547">Nucleotide-binding</keyword>
<evidence type="ECO:0000256" key="5">
    <source>
        <dbReference type="ARBA" id="ARBA00022475"/>
    </source>
</evidence>
<keyword evidence="13 22" id="KW-0067">ATP-binding</keyword>
<evidence type="ECO:0000313" key="25">
    <source>
        <dbReference type="EMBL" id="NLR75176.1"/>
    </source>
</evidence>
<keyword evidence="16 24" id="KW-0443">Lipid metabolism</keyword>
<protein>
    <recommendedName>
        <fullName evidence="4 24">Diacylglycerol kinase</fullName>
        <ecNumber evidence="3 24">2.7.1.107</ecNumber>
    </recommendedName>
</protein>
<keyword evidence="14 23" id="KW-0460">Magnesium</keyword>
<gene>
    <name evidence="25" type="ORF">HF682_08390</name>
</gene>
<evidence type="ECO:0000256" key="9">
    <source>
        <dbReference type="ARBA" id="ARBA00022692"/>
    </source>
</evidence>
<comment type="cofactor">
    <cofactor evidence="23">
        <name>Mg(2+)</name>
        <dbReference type="ChEBI" id="CHEBI:18420"/>
    </cofactor>
    <text evidence="23">Mn(2+), Zn(2+), Cd(2+) and Co(2+) support activity to lesser extents.</text>
</comment>
<evidence type="ECO:0000256" key="18">
    <source>
        <dbReference type="ARBA" id="ARBA00023209"/>
    </source>
</evidence>
<keyword evidence="17 24" id="KW-0472">Membrane</keyword>
<sequence length="124" mass="13456">MKPGKTGLTRLIHAFGYSIDGFKAGWRRESAIRQEMVAIVLLLPLGLWLPVSIPLKLGLLATTLSVLVIELLNSAIEAVVDLASPERHDLAKLAKDLGSAAVLVALVICLACWSYALWLVFGHR</sequence>
<dbReference type="GO" id="GO:0046872">
    <property type="term" value="F:metal ion binding"/>
    <property type="evidence" value="ECO:0007669"/>
    <property type="project" value="UniProtKB-KW"/>
</dbReference>
<feature type="binding site" evidence="21">
    <location>
        <begin position="31"/>
        <end position="35"/>
    </location>
    <ligand>
        <name>substrate</name>
    </ligand>
</feature>
<evidence type="ECO:0000256" key="21">
    <source>
        <dbReference type="PIRSR" id="PIRSR600829-2"/>
    </source>
</evidence>
<evidence type="ECO:0000256" key="8">
    <source>
        <dbReference type="ARBA" id="ARBA00022679"/>
    </source>
</evidence>
<organism evidence="25 26">
    <name type="scientific">Leeia aquatica</name>
    <dbReference type="NCBI Taxonomy" id="2725557"/>
    <lineage>
        <taxon>Bacteria</taxon>
        <taxon>Pseudomonadati</taxon>
        <taxon>Pseudomonadota</taxon>
        <taxon>Betaproteobacteria</taxon>
        <taxon>Neisseriales</taxon>
        <taxon>Leeiaceae</taxon>
        <taxon>Leeia</taxon>
    </lineage>
</organism>
<dbReference type="InterPro" id="IPR036945">
    <property type="entry name" value="DAGK_sf"/>
</dbReference>
<evidence type="ECO:0000256" key="16">
    <source>
        <dbReference type="ARBA" id="ARBA00023098"/>
    </source>
</evidence>
<evidence type="ECO:0000256" key="3">
    <source>
        <dbReference type="ARBA" id="ARBA00012133"/>
    </source>
</evidence>
<keyword evidence="18" id="KW-0594">Phospholipid biosynthesis</keyword>
<evidence type="ECO:0000256" key="23">
    <source>
        <dbReference type="PIRSR" id="PIRSR600829-4"/>
    </source>
</evidence>
<feature type="active site" description="Proton acceptor" evidence="20">
    <location>
        <position position="70"/>
    </location>
</feature>
<evidence type="ECO:0000256" key="20">
    <source>
        <dbReference type="PIRSR" id="PIRSR600829-1"/>
    </source>
</evidence>
<evidence type="ECO:0000256" key="14">
    <source>
        <dbReference type="ARBA" id="ARBA00022842"/>
    </source>
</evidence>
<keyword evidence="6" id="KW-0444">Lipid biosynthesis</keyword>
<evidence type="ECO:0000256" key="12">
    <source>
        <dbReference type="ARBA" id="ARBA00022777"/>
    </source>
</evidence>
<dbReference type="AlphaFoldDB" id="A0A847SCF9"/>
<feature type="binding site" evidence="22">
    <location>
        <position position="17"/>
    </location>
    <ligand>
        <name>ATP</name>
        <dbReference type="ChEBI" id="CHEBI:30616"/>
    </ligand>
</feature>
<evidence type="ECO:0000256" key="17">
    <source>
        <dbReference type="ARBA" id="ARBA00023136"/>
    </source>
</evidence>
<evidence type="ECO:0000313" key="26">
    <source>
        <dbReference type="Proteomes" id="UP000587991"/>
    </source>
</evidence>
<feature type="binding site" evidence="23">
    <location>
        <position position="29"/>
    </location>
    <ligand>
        <name>a divalent metal cation</name>
        <dbReference type="ChEBI" id="CHEBI:60240"/>
    </ligand>
</feature>
<feature type="binding site" evidence="23">
    <location>
        <position position="77"/>
    </location>
    <ligand>
        <name>a divalent metal cation</name>
        <dbReference type="ChEBI" id="CHEBI:60240"/>
    </ligand>
</feature>
<evidence type="ECO:0000256" key="2">
    <source>
        <dbReference type="ARBA" id="ARBA00005967"/>
    </source>
</evidence>
<feature type="binding site" evidence="21">
    <location>
        <begin position="113"/>
        <end position="118"/>
    </location>
    <ligand>
        <name>substrate</name>
    </ligand>
</feature>
<accession>A0A847SCF9</accession>
<dbReference type="GO" id="GO:0006654">
    <property type="term" value="P:phosphatidic acid biosynthetic process"/>
    <property type="evidence" value="ECO:0007669"/>
    <property type="project" value="InterPro"/>
</dbReference>
<evidence type="ECO:0000256" key="1">
    <source>
        <dbReference type="ARBA" id="ARBA00004429"/>
    </source>
</evidence>
<feature type="binding site" evidence="22">
    <location>
        <position position="10"/>
    </location>
    <ligand>
        <name>ATP</name>
        <dbReference type="ChEBI" id="CHEBI:30616"/>
    </ligand>
</feature>
<name>A0A847SCF9_9NEIS</name>
<dbReference type="Pfam" id="PF01219">
    <property type="entry name" value="DAGK_prokar"/>
    <property type="match status" value="1"/>
</dbReference>
<evidence type="ECO:0000256" key="19">
    <source>
        <dbReference type="ARBA" id="ARBA00023264"/>
    </source>
</evidence>
<dbReference type="EC" id="2.7.1.107" evidence="3 24"/>
<keyword evidence="19 24" id="KW-1208">Phospholipid metabolism</keyword>
<feature type="transmembrane region" description="Helical" evidence="24">
    <location>
        <begin position="36"/>
        <end position="53"/>
    </location>
</feature>
<comment type="subcellular location">
    <subcellularLocation>
        <location evidence="1 24">Cell inner membrane</location>
        <topology evidence="1 24">Multi-pass membrane protein</topology>
    </subcellularLocation>
</comment>
<evidence type="ECO:0000256" key="15">
    <source>
        <dbReference type="ARBA" id="ARBA00022989"/>
    </source>
</evidence>
<dbReference type="PANTHER" id="PTHR34299">
    <property type="entry name" value="DIACYLGLYCEROL KINASE"/>
    <property type="match status" value="1"/>
</dbReference>
<comment type="catalytic activity">
    <reaction evidence="24">
        <text>a 1,2-diacyl-sn-glycerol + ATP = a 1,2-diacyl-sn-glycero-3-phosphate + ADP + H(+)</text>
        <dbReference type="Rhea" id="RHEA:10272"/>
        <dbReference type="ChEBI" id="CHEBI:15378"/>
        <dbReference type="ChEBI" id="CHEBI:17815"/>
        <dbReference type="ChEBI" id="CHEBI:30616"/>
        <dbReference type="ChEBI" id="CHEBI:58608"/>
        <dbReference type="ChEBI" id="CHEBI:456216"/>
        <dbReference type="EC" id="2.7.1.107"/>
    </reaction>
</comment>
<dbReference type="Gene3D" id="1.10.287.3610">
    <property type="match status" value="1"/>
</dbReference>
<comment type="caution">
    <text evidence="24">Lacks conserved residue(s) required for the propagation of feature annotation.</text>
</comment>
<dbReference type="InterPro" id="IPR033718">
    <property type="entry name" value="DAGK_prok"/>
</dbReference>
<comment type="function">
    <text evidence="24">Catalyzes the ATP-dependent phosphorylation of sn-l,2-diacylglycerol (DAG) to phosphatidic acid. Involved in the recycling of diacylglycerol produced as a by-product during membrane-derived oligosaccharide (MDO) biosynthesis.</text>
</comment>
<evidence type="ECO:0000256" key="4">
    <source>
        <dbReference type="ARBA" id="ARBA00017575"/>
    </source>
</evidence>
<dbReference type="CDD" id="cd14264">
    <property type="entry name" value="DAGK_IM"/>
    <property type="match status" value="1"/>
</dbReference>
<dbReference type="Proteomes" id="UP000587991">
    <property type="component" value="Unassembled WGS sequence"/>
</dbReference>
<keyword evidence="12 24" id="KW-0418">Kinase</keyword>
<comment type="similarity">
    <text evidence="2 24">Belongs to the bacterial diacylglycerol kinase family.</text>
</comment>
<evidence type="ECO:0000256" key="22">
    <source>
        <dbReference type="PIRSR" id="PIRSR600829-3"/>
    </source>
</evidence>
<feature type="binding site" evidence="21">
    <location>
        <position position="10"/>
    </location>
    <ligand>
        <name>substrate</name>
    </ligand>
</feature>
<dbReference type="RefSeq" id="WP_168876725.1">
    <property type="nucleotide sequence ID" value="NZ_JABAIM010000001.1"/>
</dbReference>
<comment type="caution">
    <text evidence="25">The sequence shown here is derived from an EMBL/GenBank/DDBJ whole genome shotgun (WGS) entry which is preliminary data.</text>
</comment>
<evidence type="ECO:0000256" key="10">
    <source>
        <dbReference type="ARBA" id="ARBA00022723"/>
    </source>
</evidence>
<keyword evidence="15 24" id="KW-1133">Transmembrane helix</keyword>
<dbReference type="GO" id="GO:0005524">
    <property type="term" value="F:ATP binding"/>
    <property type="evidence" value="ECO:0007669"/>
    <property type="project" value="UniProtKB-KW"/>
</dbReference>
<dbReference type="GO" id="GO:0005886">
    <property type="term" value="C:plasma membrane"/>
    <property type="evidence" value="ECO:0007669"/>
    <property type="project" value="UniProtKB-SubCell"/>
</dbReference>
<keyword evidence="8 24" id="KW-0808">Transferase</keyword>
<evidence type="ECO:0000256" key="6">
    <source>
        <dbReference type="ARBA" id="ARBA00022516"/>
    </source>
</evidence>
<evidence type="ECO:0000256" key="7">
    <source>
        <dbReference type="ARBA" id="ARBA00022519"/>
    </source>
</evidence>
<dbReference type="PANTHER" id="PTHR34299:SF1">
    <property type="entry name" value="DIACYLGLYCEROL KINASE"/>
    <property type="match status" value="1"/>
</dbReference>
<feature type="binding site" evidence="21">
    <location>
        <position position="70"/>
    </location>
    <ligand>
        <name>substrate</name>
    </ligand>
</feature>
<keyword evidence="26" id="KW-1185">Reference proteome</keyword>
<evidence type="ECO:0000256" key="11">
    <source>
        <dbReference type="ARBA" id="ARBA00022741"/>
    </source>
</evidence>
<dbReference type="InterPro" id="IPR000829">
    <property type="entry name" value="DAGK"/>
</dbReference>
<dbReference type="EMBL" id="JABAIM010000001">
    <property type="protein sequence ID" value="NLR75176.1"/>
    <property type="molecule type" value="Genomic_DNA"/>
</dbReference>
<feature type="binding site" evidence="22">
    <location>
        <begin position="95"/>
        <end position="96"/>
    </location>
    <ligand>
        <name>ATP</name>
        <dbReference type="ChEBI" id="CHEBI:30616"/>
    </ligand>
</feature>
<feature type="binding site" evidence="21">
    <location>
        <position position="99"/>
    </location>
    <ligand>
        <name>substrate</name>
    </ligand>
</feature>
<keyword evidence="5" id="KW-1003">Cell membrane</keyword>
<feature type="binding site" evidence="22">
    <location>
        <position position="29"/>
    </location>
    <ligand>
        <name>ATP</name>
        <dbReference type="ChEBI" id="CHEBI:30616"/>
    </ligand>
</feature>
<feature type="transmembrane region" description="Helical" evidence="24">
    <location>
        <begin position="100"/>
        <end position="121"/>
    </location>
</feature>
<feature type="binding site" evidence="22">
    <location>
        <begin position="86"/>
        <end position="88"/>
    </location>
    <ligand>
        <name>ATP</name>
        <dbReference type="ChEBI" id="CHEBI:30616"/>
    </ligand>
</feature>
<keyword evidence="9 24" id="KW-0812">Transmembrane</keyword>
<evidence type="ECO:0000256" key="13">
    <source>
        <dbReference type="ARBA" id="ARBA00022840"/>
    </source>
</evidence>
<feature type="binding site" evidence="21">
    <location>
        <begin position="48"/>
        <end position="51"/>
    </location>
    <ligand>
        <name>substrate</name>
    </ligand>
</feature>